<gene>
    <name evidence="1" type="ORF">IWT126_00545</name>
</gene>
<organism evidence="1 2">
    <name type="scientific">Secundilactobacillus silagei JCM 19001</name>
    <dbReference type="NCBI Taxonomy" id="1302250"/>
    <lineage>
        <taxon>Bacteria</taxon>
        <taxon>Bacillati</taxon>
        <taxon>Bacillota</taxon>
        <taxon>Bacilli</taxon>
        <taxon>Lactobacillales</taxon>
        <taxon>Lactobacillaceae</taxon>
        <taxon>Secundilactobacillus</taxon>
    </lineage>
</organism>
<dbReference type="AlphaFoldDB" id="A0A1Z5IFI5"/>
<reference evidence="1 2" key="1">
    <citation type="submission" date="2015-11" db="EMBL/GenBank/DDBJ databases">
        <title>Draft genome sequences of new species of the genus Lactobacillus isolated from orchardgrass silage.</title>
        <authorList>
            <person name="Tohno M."/>
            <person name="Tanizawa Y."/>
            <person name="Arita M."/>
        </authorList>
    </citation>
    <scope>NUCLEOTIDE SEQUENCE [LARGE SCALE GENOMIC DNA]</scope>
    <source>
        <strain evidence="1 2">IWT126</strain>
    </source>
</reference>
<dbReference type="RefSeq" id="WP_089136231.1">
    <property type="nucleotide sequence ID" value="NZ_BCMG01000002.1"/>
</dbReference>
<comment type="caution">
    <text evidence="1">The sequence shown here is derived from an EMBL/GenBank/DDBJ whole genome shotgun (WGS) entry which is preliminary data.</text>
</comment>
<dbReference type="SUPFAM" id="SSF46689">
    <property type="entry name" value="Homeodomain-like"/>
    <property type="match status" value="1"/>
</dbReference>
<dbReference type="STRING" id="1302250.GCA_001313225_03235"/>
<dbReference type="EMBL" id="BCMG01000002">
    <property type="protein sequence ID" value="GAX00530.1"/>
    <property type="molecule type" value="Genomic_DNA"/>
</dbReference>
<proteinExistence type="predicted"/>
<evidence type="ECO:0000313" key="1">
    <source>
        <dbReference type="EMBL" id="GAX00530.1"/>
    </source>
</evidence>
<dbReference type="OrthoDB" id="9810250at2"/>
<name>A0A1Z5IFI5_9LACO</name>
<dbReference type="Proteomes" id="UP000198402">
    <property type="component" value="Unassembled WGS sequence"/>
</dbReference>
<accession>A0A1Z5IFI5</accession>
<protein>
    <submittedName>
        <fullName evidence="1">TetR family transcriptional regulator</fullName>
    </submittedName>
</protein>
<evidence type="ECO:0000313" key="2">
    <source>
        <dbReference type="Proteomes" id="UP000198402"/>
    </source>
</evidence>
<dbReference type="Gene3D" id="1.10.357.10">
    <property type="entry name" value="Tetracycline Repressor, domain 2"/>
    <property type="match status" value="1"/>
</dbReference>
<dbReference type="InterPro" id="IPR009057">
    <property type="entry name" value="Homeodomain-like_sf"/>
</dbReference>
<sequence length="190" mass="22294">MSQVKLQAAYYHKPDKRLRETQAKLMTALREFFKTGQTFDTIQVTALCQSAHIARQTFYRHYTTIGEVIELDIAWVANSFLEQTDKIHDSTRSAPRLMVDLIDQNRVSFAMIFWSHTEQPVIEYLIRDMRRVNAMRSTNNPPAVFAIELYARMLINFVQLMLNHSELSRDDLLKLYQQLIPAPETIFHNE</sequence>
<keyword evidence="2" id="KW-1185">Reference proteome</keyword>